<protein>
    <submittedName>
        <fullName evidence="1">Uncharacterized protein</fullName>
    </submittedName>
</protein>
<keyword evidence="2" id="KW-1185">Reference proteome</keyword>
<evidence type="ECO:0000313" key="1">
    <source>
        <dbReference type="EMBL" id="GIU66168.1"/>
    </source>
</evidence>
<organism evidence="1 2">
    <name type="scientific">Candidatus Phycosocius spiralis</name>
    <dbReference type="NCBI Taxonomy" id="2815099"/>
    <lineage>
        <taxon>Bacteria</taxon>
        <taxon>Pseudomonadati</taxon>
        <taxon>Pseudomonadota</taxon>
        <taxon>Alphaproteobacteria</taxon>
        <taxon>Caulobacterales</taxon>
        <taxon>Caulobacterales incertae sedis</taxon>
        <taxon>Candidatus Phycosocius</taxon>
    </lineage>
</organism>
<dbReference type="EMBL" id="BPFZ01000001">
    <property type="protein sequence ID" value="GIU66168.1"/>
    <property type="molecule type" value="Genomic_DNA"/>
</dbReference>
<dbReference type="Pfam" id="PF13376">
    <property type="entry name" value="OmdA"/>
    <property type="match status" value="1"/>
</dbReference>
<gene>
    <name evidence="1" type="ORF">PsB1_0322</name>
</gene>
<sequence>MKASPSLRSETKKGIEIASTPPCQAFHAALVHDDLANRTFSWLAPSHRLDILSWIQSAEQEYDRFMRVQEALDILAGR</sequence>
<comment type="caution">
    <text evidence="1">The sequence shown here is derived from an EMBL/GenBank/DDBJ whole genome shotgun (WGS) entry which is preliminary data.</text>
</comment>
<reference evidence="1" key="2">
    <citation type="journal article" date="2023" name="ISME Commun">
        <title>Characterization of a bloom-associated alphaproteobacterial lineage, 'Candidatus Phycosocius': insights into freshwater algal-bacterial interactions.</title>
        <authorList>
            <person name="Tanabe Y."/>
            <person name="Yamaguchi H."/>
            <person name="Yoshida M."/>
            <person name="Kai A."/>
            <person name="Okazaki Y."/>
        </authorList>
    </citation>
    <scope>NUCLEOTIDE SEQUENCE</scope>
    <source>
        <strain evidence="1">BOTRYCO-1</strain>
    </source>
</reference>
<reference evidence="1" key="1">
    <citation type="submission" date="2021-05" db="EMBL/GenBank/DDBJ databases">
        <authorList>
            <person name="Tanabe Y."/>
        </authorList>
    </citation>
    <scope>NUCLEOTIDE SEQUENCE</scope>
    <source>
        <strain evidence="1">BOTRYCO-1</strain>
    </source>
</reference>
<dbReference type="Proteomes" id="UP001161064">
    <property type="component" value="Unassembled WGS sequence"/>
</dbReference>
<name>A0ABQ4PTW7_9PROT</name>
<evidence type="ECO:0000313" key="2">
    <source>
        <dbReference type="Proteomes" id="UP001161064"/>
    </source>
</evidence>
<accession>A0ABQ4PTW7</accession>
<proteinExistence type="predicted"/>